<dbReference type="GO" id="GO:0016020">
    <property type="term" value="C:membrane"/>
    <property type="evidence" value="ECO:0007669"/>
    <property type="project" value="InterPro"/>
</dbReference>
<dbReference type="RefSeq" id="XP_001323044.1">
    <property type="nucleotide sequence ID" value="XM_001323009.1"/>
</dbReference>
<evidence type="ECO:0000313" key="3">
    <source>
        <dbReference type="EMBL" id="EAY10821.1"/>
    </source>
</evidence>
<dbReference type="VEuPathDB" id="TrichDB:TVAG_258230"/>
<keyword evidence="2" id="KW-0472">Membrane</keyword>
<evidence type="ECO:0000313" key="4">
    <source>
        <dbReference type="Proteomes" id="UP000001542"/>
    </source>
</evidence>
<dbReference type="EMBL" id="DS113331">
    <property type="protein sequence ID" value="EAY10821.1"/>
    <property type="molecule type" value="Genomic_DNA"/>
</dbReference>
<dbReference type="InParanoid" id="A2E927"/>
<keyword evidence="2" id="KW-1133">Transmembrane helix</keyword>
<dbReference type="KEGG" id="tva:4768756"/>
<sequence>MFAIFSILATSQLLKLGYSKINFQDGDALVVPSTQNVKYAVFINLSDSEILAKADLKPGANYTAKNSTKGDVPCYVFSYPSTLKSIITYNYNLSGANIPVNTILFGFFSQIVEARFSLTDPNKTFLSTEFEVKLGDNHPESGKYLDTCGLLYFALVNNDTKPMNCTLCDPIFHLGNYSMTTSNFTHNSSAPSVATGNLVCVAPGHYFAFRNYSSMNTTISSKYNTTDLVSAAAGKPHVFLIYNKTGIDAVLYLAKSQVVKINTSELSTSSSKLAIIASDQLLRTGFMLSPEVSVNAYFGISNIGNPTTVSGYQSIDVFCYVLELKLNSSGNVSAYTQGIVETYYYAGETAPNSTAPNSTAPNSTALVGNLFTVDSTEYQIVTSASTTTGAALLNKDKKCLFPPGYVLTYKNSTAAGIQYETNVYTSSEDSTKIFISSSLYTNSLILSGNITSYKMVSPQNKSFSIIYYSTNDTSVKFFAEATNIVISSGTTSGYIQTTAQFYSEIQVPAGKYAGFISSTYTGSDTVEQKGQIAVSDSIYPLIAGKKQINVTSSGVTVITPPSTEGNTGVAIFTNPSGFKANGTDLKTTYINSSRMAITGTGTLDVAFLMIPTTTSVSTVINMDKAHYMIQPPKDLTQKYIFILASTKGFYYSFVPGDKVLLNYYQGNGFLAGSGTITTTTSYTYPIYGVLTFAEGATASQLNCVAAEAIPDGASKTNGPLADGYTDILTKHSGDWTAIDKNFPSQLSSGAYYLLPKKETTFTVNAASDVFFVPDDKDAKASCILVYSKENSEKLLGYDIFEKKIYGVHFSASSQIRLKSEKAIAVYVFPSSGVAGRSVYFFSGKEGKLEKPADAKGEIDVYIGFSRKSYAVVTLDEAGAANPKTITGAAALSVSGLPLAYTFSNLTKFKNISYTLPGNTGDEVTSTISSTSSDSFVEYNSKKADAEEIKDGGLPGWAIALIVIFIILFIGIDIGLVFLVIWCKKNEKHPDFNVEEEDALEEAGDEEKKDEYEHPDDQNPGAARTNDMANPQASPDEPLNA</sequence>
<evidence type="ECO:0000256" key="2">
    <source>
        <dbReference type="SAM" id="Phobius"/>
    </source>
</evidence>
<feature type="region of interest" description="Disordered" evidence="1">
    <location>
        <begin position="992"/>
        <end position="1040"/>
    </location>
</feature>
<organism evidence="3 4">
    <name type="scientific">Trichomonas vaginalis (strain ATCC PRA-98 / G3)</name>
    <dbReference type="NCBI Taxonomy" id="412133"/>
    <lineage>
        <taxon>Eukaryota</taxon>
        <taxon>Metamonada</taxon>
        <taxon>Parabasalia</taxon>
        <taxon>Trichomonadida</taxon>
        <taxon>Trichomonadidae</taxon>
        <taxon>Trichomonas</taxon>
    </lineage>
</organism>
<reference evidence="3" key="1">
    <citation type="submission" date="2006-10" db="EMBL/GenBank/DDBJ databases">
        <authorList>
            <person name="Amadeo P."/>
            <person name="Zhao Q."/>
            <person name="Wortman J."/>
            <person name="Fraser-Liggett C."/>
            <person name="Carlton J."/>
        </authorList>
    </citation>
    <scope>NUCLEOTIDE SEQUENCE</scope>
    <source>
        <strain evidence="3">G3</strain>
    </source>
</reference>
<evidence type="ECO:0000256" key="1">
    <source>
        <dbReference type="SAM" id="MobiDB-lite"/>
    </source>
</evidence>
<gene>
    <name evidence="3" type="ORF">TVAG_258230</name>
</gene>
<proteinExistence type="predicted"/>
<dbReference type="InterPro" id="IPR043406">
    <property type="entry name" value="EPCAM/Trop-2"/>
</dbReference>
<protein>
    <submittedName>
        <fullName evidence="3">Uncharacterized protein</fullName>
    </submittedName>
</protein>
<reference evidence="3" key="2">
    <citation type="journal article" date="2007" name="Science">
        <title>Draft genome sequence of the sexually transmitted pathogen Trichomonas vaginalis.</title>
        <authorList>
            <person name="Carlton J.M."/>
            <person name="Hirt R.P."/>
            <person name="Silva J.C."/>
            <person name="Delcher A.L."/>
            <person name="Schatz M."/>
            <person name="Zhao Q."/>
            <person name="Wortman J.R."/>
            <person name="Bidwell S.L."/>
            <person name="Alsmark U.C.M."/>
            <person name="Besteiro S."/>
            <person name="Sicheritz-Ponten T."/>
            <person name="Noel C.J."/>
            <person name="Dacks J.B."/>
            <person name="Foster P.G."/>
            <person name="Simillion C."/>
            <person name="Van de Peer Y."/>
            <person name="Miranda-Saavedra D."/>
            <person name="Barton G.J."/>
            <person name="Westrop G.D."/>
            <person name="Mueller S."/>
            <person name="Dessi D."/>
            <person name="Fiori P.L."/>
            <person name="Ren Q."/>
            <person name="Paulsen I."/>
            <person name="Zhang H."/>
            <person name="Bastida-Corcuera F.D."/>
            <person name="Simoes-Barbosa A."/>
            <person name="Brown M.T."/>
            <person name="Hayes R.D."/>
            <person name="Mukherjee M."/>
            <person name="Okumura C.Y."/>
            <person name="Schneider R."/>
            <person name="Smith A.J."/>
            <person name="Vanacova S."/>
            <person name="Villalvazo M."/>
            <person name="Haas B.J."/>
            <person name="Pertea M."/>
            <person name="Feldblyum T.V."/>
            <person name="Utterback T.R."/>
            <person name="Shu C.L."/>
            <person name="Osoegawa K."/>
            <person name="de Jong P.J."/>
            <person name="Hrdy I."/>
            <person name="Horvathova L."/>
            <person name="Zubacova Z."/>
            <person name="Dolezal P."/>
            <person name="Malik S.B."/>
            <person name="Logsdon J.M. Jr."/>
            <person name="Henze K."/>
            <person name="Gupta A."/>
            <person name="Wang C.C."/>
            <person name="Dunne R.L."/>
            <person name="Upcroft J.A."/>
            <person name="Upcroft P."/>
            <person name="White O."/>
            <person name="Salzberg S.L."/>
            <person name="Tang P."/>
            <person name="Chiu C.-H."/>
            <person name="Lee Y.-S."/>
            <person name="Embley T.M."/>
            <person name="Coombs G.H."/>
            <person name="Mottram J.C."/>
            <person name="Tachezy J."/>
            <person name="Fraser-Liggett C.M."/>
            <person name="Johnson P.J."/>
        </authorList>
    </citation>
    <scope>NUCLEOTIDE SEQUENCE [LARGE SCALE GENOMIC DNA]</scope>
    <source>
        <strain evidence="3">G3</strain>
    </source>
</reference>
<keyword evidence="4" id="KW-1185">Reference proteome</keyword>
<feature type="transmembrane region" description="Helical" evidence="2">
    <location>
        <begin position="956"/>
        <end position="981"/>
    </location>
</feature>
<dbReference type="VEuPathDB" id="TrichDB:TVAGG3_0542150"/>
<dbReference type="PANTHER" id="PTHR14168:SF4">
    <property type="entry name" value="EPITHELIAL CELL ADHESION MOLECULE PRECURSOR"/>
    <property type="match status" value="1"/>
</dbReference>
<feature type="compositionally biased region" description="Basic and acidic residues" evidence="1">
    <location>
        <begin position="1005"/>
        <end position="1016"/>
    </location>
</feature>
<dbReference type="AlphaFoldDB" id="A2E927"/>
<keyword evidence="2" id="KW-0812">Transmembrane</keyword>
<feature type="compositionally biased region" description="Acidic residues" evidence="1">
    <location>
        <begin position="992"/>
        <end position="1004"/>
    </location>
</feature>
<dbReference type="PANTHER" id="PTHR14168">
    <property type="entry name" value="TUMOR-ASSOCIATED CALCIUM SIGNAL TRANSDUCER"/>
    <property type="match status" value="1"/>
</dbReference>
<dbReference type="Proteomes" id="UP000001542">
    <property type="component" value="Unassembled WGS sequence"/>
</dbReference>
<accession>A2E927</accession>
<name>A2E927_TRIV3</name>